<dbReference type="AlphaFoldDB" id="A0AA96ZWM9"/>
<dbReference type="EMBL" id="CP131060">
    <property type="protein sequence ID" value="WNY26167.1"/>
    <property type="molecule type" value="Genomic_DNA"/>
</dbReference>
<dbReference type="RefSeq" id="WP_338102498.1">
    <property type="nucleotide sequence ID" value="NZ_CP131060.1"/>
</dbReference>
<keyword evidence="2" id="KW-1185">Reference proteome</keyword>
<protein>
    <submittedName>
        <fullName evidence="1">Uncharacterized protein</fullName>
    </submittedName>
</protein>
<dbReference type="GeneID" id="89230835"/>
<organism evidence="1 2">
    <name type="scientific">Methanolapillus millepedarum</name>
    <dbReference type="NCBI Taxonomy" id="3028296"/>
    <lineage>
        <taxon>Archaea</taxon>
        <taxon>Methanobacteriati</taxon>
        <taxon>Methanobacteriota</taxon>
        <taxon>Stenosarchaea group</taxon>
        <taxon>Methanomicrobia</taxon>
        <taxon>Methanosarcinales</taxon>
        <taxon>Methanosarcinaceae</taxon>
        <taxon>Methanolapillus</taxon>
    </lineage>
</organism>
<accession>A0AA96ZWM9</accession>
<reference evidence="1 2" key="1">
    <citation type="submission" date="2023-07" db="EMBL/GenBank/DDBJ databases">
        <title>Closed genoem sequence of Methanosarcinaceae archaeon Ac7.</title>
        <authorList>
            <person name="Poehlein A."/>
            <person name="Protasov E."/>
            <person name="Platt K."/>
            <person name="Reeh H."/>
            <person name="Daniel R."/>
            <person name="Brune A."/>
        </authorList>
    </citation>
    <scope>NUCLEOTIDE SEQUENCE [LARGE SCALE GENOMIC DNA]</scope>
    <source>
        <strain evidence="1 2">Ac7</strain>
    </source>
</reference>
<gene>
    <name evidence="1" type="ORF">MsAc7_17400</name>
</gene>
<evidence type="ECO:0000313" key="1">
    <source>
        <dbReference type="EMBL" id="WNY26167.1"/>
    </source>
</evidence>
<evidence type="ECO:0000313" key="2">
    <source>
        <dbReference type="Proteomes" id="UP001303587"/>
    </source>
</evidence>
<name>A0AA96ZWM9_9EURY</name>
<dbReference type="Proteomes" id="UP001303587">
    <property type="component" value="Chromosome"/>
</dbReference>
<sequence length="359" mass="42030">MPKIAYNEKGFKQDSLDLIDEINEIVDDFTNQGYTLTLRQVYYQLVSRDFIRNNEKSYNRIKYLVNDGRLAGLIDWEAIVDRTRTLRKFPSWDTPEDLLRAAANQYKVDMWENQPAHVEVWVEKDALIDIVANACEVYDVPHFSCRGYTSQSEMWQAAQRFRSAEEQGRGIVVIHLGDHDPSGIDMSRDIEDRLNMFGADVVFKRIALNWDQILEYTPPPNPTKLTDSRSSDYVRKFGHECWELDALSPNVIAGLITDEIEEYIDWPQWKDQKAREDYEKKALSQIVYEYSIKSTGGGERRTCRCYQCEREFQYTDSDILFFEKYELNCLVCPECKELTEVIDADVARKELENEYGVDF</sequence>
<proteinExistence type="predicted"/>